<dbReference type="GO" id="GO:0016757">
    <property type="term" value="F:glycosyltransferase activity"/>
    <property type="evidence" value="ECO:0007669"/>
    <property type="project" value="UniProtKB-KW"/>
</dbReference>
<evidence type="ECO:0000256" key="4">
    <source>
        <dbReference type="ARBA" id="ARBA00022679"/>
    </source>
</evidence>
<evidence type="ECO:0000313" key="12">
    <source>
        <dbReference type="Proteomes" id="UP000037425"/>
    </source>
</evidence>
<keyword evidence="4" id="KW-0808">Transferase</keyword>
<accession>A0A0L8BQN8</accession>
<keyword evidence="6 9" id="KW-0133">Cell shape</keyword>
<comment type="pathway">
    <text evidence="1 9">Cell wall biogenesis; peptidoglycan biosynthesis.</text>
</comment>
<feature type="domain" description="L,D-TPase catalytic" evidence="10">
    <location>
        <begin position="103"/>
        <end position="242"/>
    </location>
</feature>
<protein>
    <submittedName>
        <fullName evidence="11">ErfK/YbiS/YcfS/YnhG family protein</fullName>
    </submittedName>
</protein>
<evidence type="ECO:0000256" key="1">
    <source>
        <dbReference type="ARBA" id="ARBA00004752"/>
    </source>
</evidence>
<evidence type="ECO:0000256" key="6">
    <source>
        <dbReference type="ARBA" id="ARBA00022960"/>
    </source>
</evidence>
<dbReference type="UniPathway" id="UPA00219"/>
<evidence type="ECO:0000256" key="3">
    <source>
        <dbReference type="ARBA" id="ARBA00022676"/>
    </source>
</evidence>
<dbReference type="GO" id="GO:0071555">
    <property type="term" value="P:cell wall organization"/>
    <property type="evidence" value="ECO:0007669"/>
    <property type="project" value="UniProtKB-UniRule"/>
</dbReference>
<dbReference type="Pfam" id="PF03734">
    <property type="entry name" value="YkuD"/>
    <property type="match status" value="1"/>
</dbReference>
<dbReference type="FunFam" id="2.40.440.10:FF:000002">
    <property type="entry name" value="L,D-transpeptidase ErfK/SrfK"/>
    <property type="match status" value="1"/>
</dbReference>
<evidence type="ECO:0000256" key="7">
    <source>
        <dbReference type="ARBA" id="ARBA00022984"/>
    </source>
</evidence>
<dbReference type="PANTHER" id="PTHR30582">
    <property type="entry name" value="L,D-TRANSPEPTIDASE"/>
    <property type="match status" value="1"/>
</dbReference>
<feature type="active site" description="Proton donor/acceptor" evidence="9">
    <location>
        <position position="202"/>
    </location>
</feature>
<evidence type="ECO:0000256" key="8">
    <source>
        <dbReference type="ARBA" id="ARBA00023316"/>
    </source>
</evidence>
<dbReference type="PATRIC" id="fig|106592.7.peg.1899"/>
<dbReference type="GO" id="GO:0005576">
    <property type="term" value="C:extracellular region"/>
    <property type="evidence" value="ECO:0007669"/>
    <property type="project" value="TreeGrafter"/>
</dbReference>
<keyword evidence="5" id="KW-0378">Hydrolase</keyword>
<sequence>MPDRDEPNQPPRAITDFRAGGMLTRRSLFVGATALLLSGCAATARPTPKPAVVETPPPSNGAVPPMYYAMPNEPFPIPAVDVSEVDPKFWRQEVDYPTEDRPGTIIVDTPAKYLYHVLPGQRAMRYGIGVGREGFAWSGRAVVAYKRKWPRWTPPDEMVARQPKLEPYSIKNGGMGPGLKNPLGARALYIHKDGKDTLYRIHGSPEARSIGKAVSSGCIRMLNQDVVYLHDQVGDGSPIVVIPDPSKVHLATS</sequence>
<evidence type="ECO:0000313" key="11">
    <source>
        <dbReference type="EMBL" id="KOF16898.1"/>
    </source>
</evidence>
<dbReference type="InterPro" id="IPR038063">
    <property type="entry name" value="Transpep_catalytic_dom"/>
</dbReference>
<dbReference type="PANTHER" id="PTHR30582:SF24">
    <property type="entry name" value="L,D-TRANSPEPTIDASE ERFK_SRFK-RELATED"/>
    <property type="match status" value="1"/>
</dbReference>
<keyword evidence="7 9" id="KW-0573">Peptidoglycan synthesis</keyword>
<name>A0A0L8BQN8_ENSAD</name>
<keyword evidence="3" id="KW-0328">Glycosyltransferase</keyword>
<dbReference type="AlphaFoldDB" id="A0A0L8BQN8"/>
<dbReference type="InterPro" id="IPR005490">
    <property type="entry name" value="LD_TPept_cat_dom"/>
</dbReference>
<gene>
    <name evidence="11" type="ORF">AC244_20350</name>
</gene>
<dbReference type="GO" id="GO:0008360">
    <property type="term" value="P:regulation of cell shape"/>
    <property type="evidence" value="ECO:0007669"/>
    <property type="project" value="UniProtKB-UniRule"/>
</dbReference>
<proteinExistence type="inferred from homology"/>
<dbReference type="Proteomes" id="UP000037425">
    <property type="component" value="Unassembled WGS sequence"/>
</dbReference>
<dbReference type="CDD" id="cd16913">
    <property type="entry name" value="YkuD_like"/>
    <property type="match status" value="1"/>
</dbReference>
<evidence type="ECO:0000256" key="5">
    <source>
        <dbReference type="ARBA" id="ARBA00022801"/>
    </source>
</evidence>
<evidence type="ECO:0000256" key="2">
    <source>
        <dbReference type="ARBA" id="ARBA00005992"/>
    </source>
</evidence>
<dbReference type="PROSITE" id="PS52029">
    <property type="entry name" value="LD_TPASE"/>
    <property type="match status" value="1"/>
</dbReference>
<keyword evidence="8 9" id="KW-0961">Cell wall biogenesis/degradation</keyword>
<dbReference type="EMBL" id="LGAP01000014">
    <property type="protein sequence ID" value="KOF16898.1"/>
    <property type="molecule type" value="Genomic_DNA"/>
</dbReference>
<evidence type="ECO:0000259" key="10">
    <source>
        <dbReference type="PROSITE" id="PS52029"/>
    </source>
</evidence>
<dbReference type="GO" id="GO:0018104">
    <property type="term" value="P:peptidoglycan-protein cross-linking"/>
    <property type="evidence" value="ECO:0007669"/>
    <property type="project" value="TreeGrafter"/>
</dbReference>
<dbReference type="SUPFAM" id="SSF141523">
    <property type="entry name" value="L,D-transpeptidase catalytic domain-like"/>
    <property type="match status" value="1"/>
</dbReference>
<organism evidence="11 12">
    <name type="scientific">Ensifer adhaerens</name>
    <name type="common">Sinorhizobium morelense</name>
    <dbReference type="NCBI Taxonomy" id="106592"/>
    <lineage>
        <taxon>Bacteria</taxon>
        <taxon>Pseudomonadati</taxon>
        <taxon>Pseudomonadota</taxon>
        <taxon>Alphaproteobacteria</taxon>
        <taxon>Hyphomicrobiales</taxon>
        <taxon>Rhizobiaceae</taxon>
        <taxon>Sinorhizobium/Ensifer group</taxon>
        <taxon>Ensifer</taxon>
    </lineage>
</organism>
<comment type="similarity">
    <text evidence="2">Belongs to the YkuD family.</text>
</comment>
<reference evidence="12" key="1">
    <citation type="submission" date="2015-07" db="EMBL/GenBank/DDBJ databases">
        <title>Whole genome sequence of an Ensifer adhaerens strain isolated from a cave pool in the Wind Cave National Park.</title>
        <authorList>
            <person name="Eng W.W.H."/>
            <person name="Gan H.M."/>
            <person name="Barton H.A."/>
            <person name="Savka M.A."/>
        </authorList>
    </citation>
    <scope>NUCLEOTIDE SEQUENCE [LARGE SCALE GENOMIC DNA]</scope>
    <source>
        <strain evidence="12">SD006</strain>
    </source>
</reference>
<comment type="caution">
    <text evidence="11">The sequence shown here is derived from an EMBL/GenBank/DDBJ whole genome shotgun (WGS) entry which is preliminary data.</text>
</comment>
<dbReference type="InterPro" id="IPR050979">
    <property type="entry name" value="LD-transpeptidase"/>
</dbReference>
<dbReference type="Gene3D" id="2.40.440.10">
    <property type="entry name" value="L,D-transpeptidase catalytic domain-like"/>
    <property type="match status" value="1"/>
</dbReference>
<feature type="active site" description="Nucleophile" evidence="9">
    <location>
        <position position="218"/>
    </location>
</feature>
<dbReference type="GO" id="GO:0071972">
    <property type="term" value="F:peptidoglycan L,D-transpeptidase activity"/>
    <property type="evidence" value="ECO:0007669"/>
    <property type="project" value="TreeGrafter"/>
</dbReference>
<evidence type="ECO:0000256" key="9">
    <source>
        <dbReference type="PROSITE-ProRule" id="PRU01373"/>
    </source>
</evidence>